<dbReference type="Proteomes" id="UP000634668">
    <property type="component" value="Unassembled WGS sequence"/>
</dbReference>
<dbReference type="AlphaFoldDB" id="A0A918MIB9"/>
<evidence type="ECO:0000313" key="1">
    <source>
        <dbReference type="EMBL" id="GGW28873.1"/>
    </source>
</evidence>
<dbReference type="Gene3D" id="3.50.50.60">
    <property type="entry name" value="FAD/NAD(P)-binding domain"/>
    <property type="match status" value="1"/>
</dbReference>
<keyword evidence="2" id="KW-1185">Reference proteome</keyword>
<name>A0A918MIB9_9FLAO</name>
<accession>A0A918MIB9</accession>
<comment type="caution">
    <text evidence="1">The sequence shown here is derived from an EMBL/GenBank/DDBJ whole genome shotgun (WGS) entry which is preliminary data.</text>
</comment>
<evidence type="ECO:0000313" key="2">
    <source>
        <dbReference type="Proteomes" id="UP000634668"/>
    </source>
</evidence>
<proteinExistence type="predicted"/>
<dbReference type="EMBL" id="BMWP01000006">
    <property type="protein sequence ID" value="GGW28873.1"/>
    <property type="molecule type" value="Genomic_DNA"/>
</dbReference>
<protein>
    <submittedName>
        <fullName evidence="1">Lycopene cyclase</fullName>
    </submittedName>
</protein>
<reference evidence="1" key="2">
    <citation type="submission" date="2020-09" db="EMBL/GenBank/DDBJ databases">
        <authorList>
            <person name="Sun Q."/>
            <person name="Kim S."/>
        </authorList>
    </citation>
    <scope>NUCLEOTIDE SEQUENCE</scope>
    <source>
        <strain evidence="1">KCTC 12113</strain>
    </source>
</reference>
<organism evidence="1 2">
    <name type="scientific">Arenibacter certesii</name>
    <dbReference type="NCBI Taxonomy" id="228955"/>
    <lineage>
        <taxon>Bacteria</taxon>
        <taxon>Pseudomonadati</taxon>
        <taxon>Bacteroidota</taxon>
        <taxon>Flavobacteriia</taxon>
        <taxon>Flavobacteriales</taxon>
        <taxon>Flavobacteriaceae</taxon>
        <taxon>Arenibacter</taxon>
    </lineage>
</organism>
<sequence length="382" mass="44829">MTNYDYIIVGAGASGLMLADALGQDPFFNDKSILLIEKEKKQENDRTWCFWETGATQFKEVIHKSWRQIFFAGKVYSEQLPLDPYSYKMVRGDSFYNNYLERIKNYPNISLTMETVTDVKDKTSHVEITTSISFYHSKKVFNSAFDYKTLLNQNKYPVLQQHFLGWFVKTTHPIFNPEQATFMDFSIPQKGNTRFMYVLPTSTTEALIEYTLFSKEVLSTSEYEDGLKAYMKDHLGCEEYEIITYEKGNIPMSCFNFNSYNTSNVMHIGISGGWAKPSSGYTFMHSYKKVQNLIPFLKKGQPLDKFGKRNRFWFYDLLLLDILHEDNSKGRLIFEQLFKNQRPQLIFKFLDEETNLWEDLQIIAACPKKEFILALIRRIIKF</sequence>
<dbReference type="InterPro" id="IPR036188">
    <property type="entry name" value="FAD/NAD-bd_sf"/>
</dbReference>
<dbReference type="Pfam" id="PF05834">
    <property type="entry name" value="Lycopene_cycl"/>
    <property type="match status" value="1"/>
</dbReference>
<gene>
    <name evidence="1" type="primary">crtY</name>
    <name evidence="1" type="ORF">GCM10007383_12850</name>
</gene>
<reference evidence="1" key="1">
    <citation type="journal article" date="2014" name="Int. J. Syst. Evol. Microbiol.">
        <title>Complete genome sequence of Corynebacterium casei LMG S-19264T (=DSM 44701T), isolated from a smear-ripened cheese.</title>
        <authorList>
            <consortium name="US DOE Joint Genome Institute (JGI-PGF)"/>
            <person name="Walter F."/>
            <person name="Albersmeier A."/>
            <person name="Kalinowski J."/>
            <person name="Ruckert C."/>
        </authorList>
    </citation>
    <scope>NUCLEOTIDE SEQUENCE</scope>
    <source>
        <strain evidence="1">KCTC 12113</strain>
    </source>
</reference>
<dbReference type="RefSeq" id="WP_026812421.1">
    <property type="nucleotide sequence ID" value="NZ_BMWP01000006.1"/>
</dbReference>
<dbReference type="SUPFAM" id="SSF51905">
    <property type="entry name" value="FAD/NAD(P)-binding domain"/>
    <property type="match status" value="1"/>
</dbReference>